<evidence type="ECO:0000256" key="13">
    <source>
        <dbReference type="ARBA" id="ARBA00023136"/>
    </source>
</evidence>
<dbReference type="GO" id="GO:0005524">
    <property type="term" value="F:ATP binding"/>
    <property type="evidence" value="ECO:0007669"/>
    <property type="project" value="UniProtKB-KW"/>
</dbReference>
<keyword evidence="7 15" id="KW-0812">Transmembrane</keyword>
<dbReference type="Gene3D" id="3.30.450.20">
    <property type="entry name" value="PAS domain"/>
    <property type="match status" value="3"/>
</dbReference>
<evidence type="ECO:0000256" key="11">
    <source>
        <dbReference type="ARBA" id="ARBA00022989"/>
    </source>
</evidence>
<feature type="domain" description="PAS" evidence="17">
    <location>
        <begin position="514"/>
        <end position="586"/>
    </location>
</feature>
<keyword evidence="4" id="KW-1003">Cell membrane</keyword>
<evidence type="ECO:0000256" key="10">
    <source>
        <dbReference type="ARBA" id="ARBA00022840"/>
    </source>
</evidence>
<feature type="coiled-coil region" evidence="14">
    <location>
        <begin position="356"/>
        <end position="390"/>
    </location>
</feature>
<protein>
    <recommendedName>
        <fullName evidence="3">histidine kinase</fullName>
        <ecNumber evidence="3">2.7.13.3</ecNumber>
    </recommendedName>
</protein>
<dbReference type="InterPro" id="IPR001610">
    <property type="entry name" value="PAC"/>
</dbReference>
<evidence type="ECO:0000256" key="14">
    <source>
        <dbReference type="SAM" id="Coils"/>
    </source>
</evidence>
<evidence type="ECO:0000256" key="4">
    <source>
        <dbReference type="ARBA" id="ARBA00022475"/>
    </source>
</evidence>
<dbReference type="SMART" id="SM00304">
    <property type="entry name" value="HAMP"/>
    <property type="match status" value="1"/>
</dbReference>
<dbReference type="AlphaFoldDB" id="A0A1F7RB83"/>
<dbReference type="SUPFAM" id="SSF55874">
    <property type="entry name" value="ATPase domain of HSP90 chaperone/DNA topoisomerase II/histidine kinase"/>
    <property type="match status" value="1"/>
</dbReference>
<dbReference type="InterPro" id="IPR033479">
    <property type="entry name" value="dCache_1"/>
</dbReference>
<dbReference type="Gene3D" id="6.10.340.10">
    <property type="match status" value="1"/>
</dbReference>
<evidence type="ECO:0000313" key="21">
    <source>
        <dbReference type="Proteomes" id="UP000178526"/>
    </source>
</evidence>
<evidence type="ECO:0000256" key="8">
    <source>
        <dbReference type="ARBA" id="ARBA00022741"/>
    </source>
</evidence>
<gene>
    <name evidence="20" type="ORF">A2042_05325</name>
</gene>
<dbReference type="EMBL" id="MGDB01000155">
    <property type="protein sequence ID" value="OGL38147.1"/>
    <property type="molecule type" value="Genomic_DNA"/>
</dbReference>
<keyword evidence="6" id="KW-0808">Transferase</keyword>
<dbReference type="CDD" id="cd06225">
    <property type="entry name" value="HAMP"/>
    <property type="match status" value="1"/>
</dbReference>
<dbReference type="Gene3D" id="3.30.565.10">
    <property type="entry name" value="Histidine kinase-like ATPase, C-terminal domain"/>
    <property type="match status" value="1"/>
</dbReference>
<feature type="domain" description="PAS" evidence="17">
    <location>
        <begin position="387"/>
        <end position="457"/>
    </location>
</feature>
<evidence type="ECO:0000256" key="3">
    <source>
        <dbReference type="ARBA" id="ARBA00012438"/>
    </source>
</evidence>
<dbReference type="PROSITE" id="PS50112">
    <property type="entry name" value="PAS"/>
    <property type="match status" value="2"/>
</dbReference>
<dbReference type="CDD" id="cd00130">
    <property type="entry name" value="PAS"/>
    <property type="match status" value="2"/>
</dbReference>
<dbReference type="PANTHER" id="PTHR43065:SF10">
    <property type="entry name" value="PEROXIDE STRESS-ACTIVATED HISTIDINE KINASE MAK3"/>
    <property type="match status" value="1"/>
</dbReference>
<dbReference type="CDD" id="cd00082">
    <property type="entry name" value="HisKA"/>
    <property type="match status" value="1"/>
</dbReference>
<dbReference type="InterPro" id="IPR003660">
    <property type="entry name" value="HAMP_dom"/>
</dbReference>
<dbReference type="InterPro" id="IPR004358">
    <property type="entry name" value="Sig_transdc_His_kin-like_C"/>
</dbReference>
<evidence type="ECO:0000256" key="2">
    <source>
        <dbReference type="ARBA" id="ARBA00004651"/>
    </source>
</evidence>
<dbReference type="Pfam" id="PF00672">
    <property type="entry name" value="HAMP"/>
    <property type="match status" value="1"/>
</dbReference>
<comment type="caution">
    <text evidence="20">The sequence shown here is derived from an EMBL/GenBank/DDBJ whole genome shotgun (WGS) entry which is preliminary data.</text>
</comment>
<dbReference type="SMART" id="SM00086">
    <property type="entry name" value="PAC"/>
    <property type="match status" value="1"/>
</dbReference>
<dbReference type="Pfam" id="PF13426">
    <property type="entry name" value="PAS_9"/>
    <property type="match status" value="1"/>
</dbReference>
<dbReference type="Pfam" id="PF02518">
    <property type="entry name" value="HATPase_c"/>
    <property type="match status" value="1"/>
</dbReference>
<dbReference type="SMART" id="SM00387">
    <property type="entry name" value="HATPase_c"/>
    <property type="match status" value="1"/>
</dbReference>
<feature type="domain" description="HAMP" evidence="19">
    <location>
        <begin position="319"/>
        <end position="371"/>
    </location>
</feature>
<feature type="domain" description="Histidine kinase" evidence="16">
    <location>
        <begin position="654"/>
        <end position="865"/>
    </location>
</feature>
<evidence type="ECO:0000256" key="7">
    <source>
        <dbReference type="ARBA" id="ARBA00022692"/>
    </source>
</evidence>
<evidence type="ECO:0000256" key="9">
    <source>
        <dbReference type="ARBA" id="ARBA00022777"/>
    </source>
</evidence>
<keyword evidence="10" id="KW-0067">ATP-binding</keyword>
<dbReference type="PRINTS" id="PR00344">
    <property type="entry name" value="BCTRLSENSOR"/>
</dbReference>
<dbReference type="SUPFAM" id="SSF47384">
    <property type="entry name" value="Homodimeric domain of signal transducing histidine kinase"/>
    <property type="match status" value="1"/>
</dbReference>
<dbReference type="InterPro" id="IPR036097">
    <property type="entry name" value="HisK_dim/P_sf"/>
</dbReference>
<accession>A0A1F7RB83</accession>
<evidence type="ECO:0000256" key="12">
    <source>
        <dbReference type="ARBA" id="ARBA00023012"/>
    </source>
</evidence>
<dbReference type="NCBIfam" id="TIGR00229">
    <property type="entry name" value="sensory_box"/>
    <property type="match status" value="2"/>
</dbReference>
<dbReference type="SUPFAM" id="SSF55785">
    <property type="entry name" value="PYP-like sensor domain (PAS domain)"/>
    <property type="match status" value="2"/>
</dbReference>
<dbReference type="InterPro" id="IPR000014">
    <property type="entry name" value="PAS"/>
</dbReference>
<dbReference type="InterPro" id="IPR003594">
    <property type="entry name" value="HATPase_dom"/>
</dbReference>
<keyword evidence="11 15" id="KW-1133">Transmembrane helix</keyword>
<dbReference type="Gene3D" id="1.10.287.130">
    <property type="match status" value="1"/>
</dbReference>
<dbReference type="InterPro" id="IPR035965">
    <property type="entry name" value="PAS-like_dom_sf"/>
</dbReference>
<dbReference type="InterPro" id="IPR013656">
    <property type="entry name" value="PAS_4"/>
</dbReference>
<keyword evidence="5" id="KW-0597">Phosphoprotein</keyword>
<dbReference type="InterPro" id="IPR003661">
    <property type="entry name" value="HisK_dim/P_dom"/>
</dbReference>
<dbReference type="GO" id="GO:0005886">
    <property type="term" value="C:plasma membrane"/>
    <property type="evidence" value="ECO:0007669"/>
    <property type="project" value="UniProtKB-SubCell"/>
</dbReference>
<dbReference type="PROSITE" id="PS50113">
    <property type="entry name" value="PAC"/>
    <property type="match status" value="1"/>
</dbReference>
<dbReference type="SMART" id="SM00388">
    <property type="entry name" value="HisKA"/>
    <property type="match status" value="1"/>
</dbReference>
<reference evidence="20 21" key="1">
    <citation type="journal article" date="2016" name="Nat. Commun.">
        <title>Thousands of microbial genomes shed light on interconnected biogeochemical processes in an aquifer system.</title>
        <authorList>
            <person name="Anantharaman K."/>
            <person name="Brown C.T."/>
            <person name="Hug L.A."/>
            <person name="Sharon I."/>
            <person name="Castelle C.J."/>
            <person name="Probst A.J."/>
            <person name="Thomas B.C."/>
            <person name="Singh A."/>
            <person name="Wilkins M.J."/>
            <person name="Karaoz U."/>
            <person name="Brodie E.L."/>
            <person name="Williams K.H."/>
            <person name="Hubbard S.S."/>
            <person name="Banfield J.F."/>
        </authorList>
    </citation>
    <scope>NUCLEOTIDE SEQUENCE [LARGE SCALE GENOMIC DNA]</scope>
</reference>
<comment type="catalytic activity">
    <reaction evidence="1">
        <text>ATP + protein L-histidine = ADP + protein N-phospho-L-histidine.</text>
        <dbReference type="EC" id="2.7.13.3"/>
    </reaction>
</comment>
<evidence type="ECO:0000256" key="6">
    <source>
        <dbReference type="ARBA" id="ARBA00022679"/>
    </source>
</evidence>
<dbReference type="SMART" id="SM00091">
    <property type="entry name" value="PAS"/>
    <property type="match status" value="2"/>
</dbReference>
<evidence type="ECO:0000256" key="1">
    <source>
        <dbReference type="ARBA" id="ARBA00000085"/>
    </source>
</evidence>
<dbReference type="InterPro" id="IPR000700">
    <property type="entry name" value="PAS-assoc_C"/>
</dbReference>
<keyword evidence="9" id="KW-0418">Kinase</keyword>
<dbReference type="PANTHER" id="PTHR43065">
    <property type="entry name" value="SENSOR HISTIDINE KINASE"/>
    <property type="match status" value="1"/>
</dbReference>
<dbReference type="SUPFAM" id="SSF158472">
    <property type="entry name" value="HAMP domain-like"/>
    <property type="match status" value="1"/>
</dbReference>
<dbReference type="GO" id="GO:0000155">
    <property type="term" value="F:phosphorelay sensor kinase activity"/>
    <property type="evidence" value="ECO:0007669"/>
    <property type="project" value="InterPro"/>
</dbReference>
<comment type="subcellular location">
    <subcellularLocation>
        <location evidence="2">Cell membrane</location>
        <topology evidence="2">Multi-pass membrane protein</topology>
    </subcellularLocation>
</comment>
<feature type="transmembrane region" description="Helical" evidence="15">
    <location>
        <begin position="299"/>
        <end position="317"/>
    </location>
</feature>
<evidence type="ECO:0000256" key="15">
    <source>
        <dbReference type="SAM" id="Phobius"/>
    </source>
</evidence>
<dbReference type="InterPro" id="IPR036890">
    <property type="entry name" value="HATPase_C_sf"/>
</dbReference>
<dbReference type="Pfam" id="PF08448">
    <property type="entry name" value="PAS_4"/>
    <property type="match status" value="1"/>
</dbReference>
<evidence type="ECO:0000259" key="16">
    <source>
        <dbReference type="PROSITE" id="PS50109"/>
    </source>
</evidence>
<evidence type="ECO:0000259" key="19">
    <source>
        <dbReference type="PROSITE" id="PS50885"/>
    </source>
</evidence>
<evidence type="ECO:0000256" key="5">
    <source>
        <dbReference type="ARBA" id="ARBA00022553"/>
    </source>
</evidence>
<keyword evidence="8" id="KW-0547">Nucleotide-binding</keyword>
<evidence type="ECO:0000259" key="17">
    <source>
        <dbReference type="PROSITE" id="PS50112"/>
    </source>
</evidence>
<keyword evidence="13 15" id="KW-0472">Membrane</keyword>
<name>A0A1F7RB83_9BACT</name>
<dbReference type="Pfam" id="PF02743">
    <property type="entry name" value="dCache_1"/>
    <property type="match status" value="1"/>
</dbReference>
<feature type="transmembrane region" description="Helical" evidence="15">
    <location>
        <begin position="18"/>
        <end position="38"/>
    </location>
</feature>
<dbReference type="EC" id="2.7.13.3" evidence="3"/>
<feature type="domain" description="PAC" evidence="18">
    <location>
        <begin position="589"/>
        <end position="641"/>
    </location>
</feature>
<dbReference type="PROSITE" id="PS50109">
    <property type="entry name" value="HIS_KIN"/>
    <property type="match status" value="1"/>
</dbReference>
<sequence length="897" mass="101124">MNNLRKKIGLLHGIGKKIFFWFLIFSLFPLILSIYQGYTNSSEALKQKIFQQLTTVAEYKEYNLMNFFEERKISLKSIGASYHDLLVKALNEKLSAKRKNSVLKELLRNLSKKDFEDKNGYDLSIIGRDGKVVAAVDPTQTGSDKSETSYFKNGKNRTSLTIYYHFSKPNIVLSTPINNDEGKFLGVITQRVNTDALFSILEKEKEKIGFSGKIFLVNDERTVLSEKELKTNPLKNQTAENEGAIKCLSGENGVNIYRNQNSEMVVGAYRYIPELKWALMCEVDNKEAFSPLLTLKKQALSFGIFLFFIVVAVATYITQGITKPIRNLVAASRGIGRGDLSRRVDVTSSDEIGQLALAFNQMAEELEESYKNLERKVEERTRELKSTKDFTENILESLSAGVFVVNKDLQITSWNRDMELRYNIPREKALNKDLTEILKDIKKEKIYWVIQNVIETGKPKEIYRERSSFLIKEERIINYKVSPFKGAGQEVLGAVIVVEDVTEEVKLEEEIRSHQNYIANITENSADAILSLDENNIIKTWNKGAEHIYGYKAEEIIGKHFEILVPEDLKKKGEIEKIIKETLEKGFIRNFETERLTKDGEKVAVALTRTVIKNSEGKVIGSSAIVRDITEKRNLQRQIIQSEKLSAVGELTAGLAHEIGTPLNIISGRAEYLLSLVGKDMKIAKDLKIIINQIDRITSLIQQLLKFTRSEKREVKPININSVIKDTINLLETKLDKSRINIKTNFSAGISLIHGDENQLQQVFVNLLINAIHAMANGGEIKITTQPDVKNHKILVTVKDTGCGIPEENLSRIFDPFFTTKEIGKGTGLGLAVTYGIIKDHGGDIEVSSEVNNGSEFTVRLPVKDSIVRVQGFEDSRVQVVNNFLIPPLEKGGKGGI</sequence>
<dbReference type="InterPro" id="IPR005467">
    <property type="entry name" value="His_kinase_dom"/>
</dbReference>
<evidence type="ECO:0000313" key="20">
    <source>
        <dbReference type="EMBL" id="OGL38147.1"/>
    </source>
</evidence>
<dbReference type="Proteomes" id="UP000178526">
    <property type="component" value="Unassembled WGS sequence"/>
</dbReference>
<dbReference type="PROSITE" id="PS50885">
    <property type="entry name" value="HAMP"/>
    <property type="match status" value="1"/>
</dbReference>
<organism evidence="20 21">
    <name type="scientific">Candidatus Schekmanbacteria bacterium GWA2_38_11</name>
    <dbReference type="NCBI Taxonomy" id="1817876"/>
    <lineage>
        <taxon>Bacteria</taxon>
        <taxon>Candidatus Schekmaniibacteriota</taxon>
    </lineage>
</organism>
<keyword evidence="14" id="KW-0175">Coiled coil</keyword>
<dbReference type="Pfam" id="PF00512">
    <property type="entry name" value="HisKA"/>
    <property type="match status" value="1"/>
</dbReference>
<proteinExistence type="predicted"/>
<keyword evidence="12" id="KW-0902">Two-component regulatory system</keyword>
<evidence type="ECO:0000259" key="18">
    <source>
        <dbReference type="PROSITE" id="PS50113"/>
    </source>
</evidence>